<proteinExistence type="predicted"/>
<evidence type="ECO:0000313" key="3">
    <source>
        <dbReference type="Proteomes" id="UP000587942"/>
    </source>
</evidence>
<dbReference type="Proteomes" id="UP000587942">
    <property type="component" value="Unassembled WGS sequence"/>
</dbReference>
<evidence type="ECO:0000259" key="1">
    <source>
        <dbReference type="Pfam" id="PF00485"/>
    </source>
</evidence>
<evidence type="ECO:0000313" key="2">
    <source>
        <dbReference type="EMBL" id="NKE06541.1"/>
    </source>
</evidence>
<sequence>MEAFNKLLKQINLDVRQNKRFIFGIDGLSRSGKTTLTNMLLSMLSEREIEGIAIHLDDHIVERSKRYNTGCEEWHEYYYLQWDIERLRKTLFENLIHSEEIELPYYDNEKDQYIDKTLNLADKEIIIVEGIFLQREEWKSYLDYTVFIDCPRDVRFGRENSQTQENIEKFRNRYWKAEDFYMEKLRPEEKANLVISYFELLKESAGDGQ</sequence>
<dbReference type="Pfam" id="PF00485">
    <property type="entry name" value="PRK"/>
    <property type="match status" value="1"/>
</dbReference>
<dbReference type="EMBL" id="JAAVUM010000009">
    <property type="protein sequence ID" value="NKE06541.1"/>
    <property type="molecule type" value="Genomic_DNA"/>
</dbReference>
<comment type="caution">
    <text evidence="2">The sequence shown here is derived from an EMBL/GenBank/DDBJ whole genome shotgun (WGS) entry which is preliminary data.</text>
</comment>
<dbReference type="PANTHER" id="PTHR10285">
    <property type="entry name" value="URIDINE KINASE"/>
    <property type="match status" value="1"/>
</dbReference>
<gene>
    <name evidence="2" type="ORF">GWK17_13865</name>
</gene>
<protein>
    <recommendedName>
        <fullName evidence="1">Phosphoribulokinase/uridine kinase domain-containing protein</fullName>
    </recommendedName>
</protein>
<feature type="domain" description="Phosphoribulokinase/uridine kinase" evidence="1">
    <location>
        <begin position="22"/>
        <end position="158"/>
    </location>
</feature>
<accession>A0A846TW15</accession>
<dbReference type="GO" id="GO:0016301">
    <property type="term" value="F:kinase activity"/>
    <property type="evidence" value="ECO:0007669"/>
    <property type="project" value="InterPro"/>
</dbReference>
<dbReference type="AlphaFoldDB" id="A0A846TW15"/>
<dbReference type="RefSeq" id="WP_167832951.1">
    <property type="nucleotide sequence ID" value="NZ_JAAVUM010000009.1"/>
</dbReference>
<dbReference type="InterPro" id="IPR027417">
    <property type="entry name" value="P-loop_NTPase"/>
</dbReference>
<dbReference type="GO" id="GO:0005524">
    <property type="term" value="F:ATP binding"/>
    <property type="evidence" value="ECO:0007669"/>
    <property type="project" value="InterPro"/>
</dbReference>
<name>A0A846TW15_9BACI</name>
<dbReference type="SUPFAM" id="SSF52540">
    <property type="entry name" value="P-loop containing nucleoside triphosphate hydrolases"/>
    <property type="match status" value="1"/>
</dbReference>
<dbReference type="NCBIfam" id="NF005807">
    <property type="entry name" value="PRK07667.1"/>
    <property type="match status" value="1"/>
</dbReference>
<dbReference type="Gene3D" id="3.40.50.300">
    <property type="entry name" value="P-loop containing nucleotide triphosphate hydrolases"/>
    <property type="match status" value="1"/>
</dbReference>
<organism evidence="2 3">
    <name type="scientific">Mesobacillus selenatarsenatis</name>
    <dbReference type="NCBI Taxonomy" id="388741"/>
    <lineage>
        <taxon>Bacteria</taxon>
        <taxon>Bacillati</taxon>
        <taxon>Bacillota</taxon>
        <taxon>Bacilli</taxon>
        <taxon>Bacillales</taxon>
        <taxon>Bacillaceae</taxon>
        <taxon>Mesobacillus</taxon>
    </lineage>
</organism>
<dbReference type="InterPro" id="IPR006083">
    <property type="entry name" value="PRK/URK"/>
</dbReference>
<reference evidence="2 3" key="1">
    <citation type="submission" date="2020-03" db="EMBL/GenBank/DDBJ databases">
        <authorList>
            <person name="Sun Q."/>
        </authorList>
    </citation>
    <scope>NUCLEOTIDE SEQUENCE [LARGE SCALE GENOMIC DNA]</scope>
    <source>
        <strain evidence="2 3">KACC 21451</strain>
    </source>
</reference>